<evidence type="ECO:0000256" key="1">
    <source>
        <dbReference type="SAM" id="MobiDB-lite"/>
    </source>
</evidence>
<dbReference type="InterPro" id="IPR011333">
    <property type="entry name" value="SKP1/BTB/POZ_sf"/>
</dbReference>
<sequence>MNNSRVKTDVNGEESDLFLDKIENLLQTATFNDISFNCKDGKISGNRLILSIYSNFLTSIFTNNPLIISHPLSDDSDNGINLTEVSVKDVSNLVNILNSGKCGRIKAESLAGLLKVAKLLKIELIKGQKVNGFVKVEAVPVLLEKENEDEEEEEEEEEDDEKFDLKKVKVECEQSMVEGDESRDFPGVHDSRFFREEMDLDFEEAKQSKGENFHCLAPK</sequence>
<dbReference type="AlphaFoldDB" id="A0A443SV14"/>
<reference evidence="3 4" key="1">
    <citation type="journal article" date="2018" name="Gigascience">
        <title>Genomes of trombidid mites reveal novel predicted allergens and laterally-transferred genes associated with secondary metabolism.</title>
        <authorList>
            <person name="Dong X."/>
            <person name="Chaisiri K."/>
            <person name="Xia D."/>
            <person name="Armstrong S.D."/>
            <person name="Fang Y."/>
            <person name="Donnelly M.J."/>
            <person name="Kadowaki T."/>
            <person name="McGarry J.W."/>
            <person name="Darby A.C."/>
            <person name="Makepeace B.L."/>
        </authorList>
    </citation>
    <scope>NUCLEOTIDE SEQUENCE [LARGE SCALE GENOMIC DNA]</scope>
    <source>
        <strain evidence="3">UoL-UT</strain>
    </source>
</reference>
<dbReference type="Gene3D" id="3.30.710.10">
    <property type="entry name" value="Potassium Channel Kv1.1, Chain A"/>
    <property type="match status" value="1"/>
</dbReference>
<dbReference type="PROSITE" id="PS50097">
    <property type="entry name" value="BTB"/>
    <property type="match status" value="1"/>
</dbReference>
<dbReference type="InterPro" id="IPR000210">
    <property type="entry name" value="BTB/POZ_dom"/>
</dbReference>
<dbReference type="Proteomes" id="UP000288716">
    <property type="component" value="Unassembled WGS sequence"/>
</dbReference>
<evidence type="ECO:0000259" key="2">
    <source>
        <dbReference type="PROSITE" id="PS50097"/>
    </source>
</evidence>
<organism evidence="3 4">
    <name type="scientific">Leptotrombidium deliense</name>
    <dbReference type="NCBI Taxonomy" id="299467"/>
    <lineage>
        <taxon>Eukaryota</taxon>
        <taxon>Metazoa</taxon>
        <taxon>Ecdysozoa</taxon>
        <taxon>Arthropoda</taxon>
        <taxon>Chelicerata</taxon>
        <taxon>Arachnida</taxon>
        <taxon>Acari</taxon>
        <taxon>Acariformes</taxon>
        <taxon>Trombidiformes</taxon>
        <taxon>Prostigmata</taxon>
        <taxon>Anystina</taxon>
        <taxon>Parasitengona</taxon>
        <taxon>Trombiculoidea</taxon>
        <taxon>Trombiculidae</taxon>
        <taxon>Leptotrombidium</taxon>
    </lineage>
</organism>
<name>A0A443SV14_9ACAR</name>
<feature type="domain" description="BTB" evidence="2">
    <location>
        <begin position="32"/>
        <end position="101"/>
    </location>
</feature>
<evidence type="ECO:0000313" key="3">
    <source>
        <dbReference type="EMBL" id="RWS31366.1"/>
    </source>
</evidence>
<dbReference type="EMBL" id="NCKV01000184">
    <property type="protein sequence ID" value="RWS31366.1"/>
    <property type="molecule type" value="Genomic_DNA"/>
</dbReference>
<feature type="compositionally biased region" description="Acidic residues" evidence="1">
    <location>
        <begin position="146"/>
        <end position="162"/>
    </location>
</feature>
<feature type="region of interest" description="Disordered" evidence="1">
    <location>
        <begin position="145"/>
        <end position="165"/>
    </location>
</feature>
<dbReference type="SMART" id="SM00225">
    <property type="entry name" value="BTB"/>
    <property type="match status" value="1"/>
</dbReference>
<accession>A0A443SV14</accession>
<protein>
    <recommendedName>
        <fullName evidence="2">BTB domain-containing protein</fullName>
    </recommendedName>
</protein>
<evidence type="ECO:0000313" key="4">
    <source>
        <dbReference type="Proteomes" id="UP000288716"/>
    </source>
</evidence>
<dbReference type="Pfam" id="PF00651">
    <property type="entry name" value="BTB"/>
    <property type="match status" value="1"/>
</dbReference>
<gene>
    <name evidence="3" type="ORF">B4U80_13038</name>
</gene>
<dbReference type="SUPFAM" id="SSF54695">
    <property type="entry name" value="POZ domain"/>
    <property type="match status" value="1"/>
</dbReference>
<dbReference type="VEuPathDB" id="VectorBase:LDEU000672"/>
<comment type="caution">
    <text evidence="3">The sequence shown here is derived from an EMBL/GenBank/DDBJ whole genome shotgun (WGS) entry which is preliminary data.</text>
</comment>
<proteinExistence type="predicted"/>
<keyword evidence="4" id="KW-1185">Reference proteome</keyword>